<accession>A0A171PVJ8</accession>
<evidence type="ECO:0000256" key="2">
    <source>
        <dbReference type="ARBA" id="ARBA00022771"/>
    </source>
</evidence>
<dbReference type="Gene3D" id="2.20.25.10">
    <property type="match status" value="1"/>
</dbReference>
<protein>
    <recommendedName>
        <fullName evidence="5">TFIIS-type domain-containing protein</fullName>
    </recommendedName>
</protein>
<keyword evidence="2 4" id="KW-0863">Zinc-finger</keyword>
<sequence length="77" mass="8780">MADSDRYYSKLPCFAKYVFEESCLLSIIENPEVVDGALQCRRCKSRKIYAFARQVRGGDEPMTVFAVCSGCGKKWKE</sequence>
<evidence type="ECO:0000256" key="4">
    <source>
        <dbReference type="PROSITE-ProRule" id="PRU00472"/>
    </source>
</evidence>
<organism evidence="6 7">
    <name type="scientific">Heliothis virescens ascovirus 3f</name>
    <dbReference type="NCBI Taxonomy" id="328614"/>
    <lineage>
        <taxon>Viruses</taxon>
        <taxon>Varidnaviria</taxon>
        <taxon>Bamfordvirae</taxon>
        <taxon>Nucleocytoviricota</taxon>
        <taxon>Megaviricetes</taxon>
        <taxon>Pimascovirales</taxon>
        <taxon>Pimascovirales incertae sedis</taxon>
        <taxon>Ascoviridae</taxon>
        <taxon>Ascovirus</taxon>
        <taxon>Ascovirus hvav3a</taxon>
    </lineage>
</organism>
<dbReference type="EMBL" id="KJ755191">
    <property type="protein sequence ID" value="AJP09076.1"/>
    <property type="molecule type" value="Genomic_DNA"/>
</dbReference>
<dbReference type="GeneID" id="41900712"/>
<dbReference type="SUPFAM" id="SSF57783">
    <property type="entry name" value="Zinc beta-ribbon"/>
    <property type="match status" value="1"/>
</dbReference>
<dbReference type="RefSeq" id="YP_009701576.1">
    <property type="nucleotide sequence ID" value="NC_044938.1"/>
</dbReference>
<dbReference type="InterPro" id="IPR001222">
    <property type="entry name" value="Znf_TFIIS"/>
</dbReference>
<reference evidence="7" key="1">
    <citation type="submission" date="2014-04" db="EMBL/GenBank/DDBJ databases">
        <authorList>
            <person name="Wei Y."/>
            <person name="Huang G."/>
            <person name="Cheng X."/>
        </authorList>
    </citation>
    <scope>NUCLEOTIDE SEQUENCE [LARGE SCALE GENOMIC DNA]</scope>
</reference>
<dbReference type="Pfam" id="PF01096">
    <property type="entry name" value="Zn_ribbon_TFIIS"/>
    <property type="match status" value="1"/>
</dbReference>
<dbReference type="PROSITE" id="PS51133">
    <property type="entry name" value="ZF_TFIIS_2"/>
    <property type="match status" value="1"/>
</dbReference>
<name>A0A171PVJ8_9VIRU</name>
<keyword evidence="1" id="KW-0479">Metal-binding</keyword>
<evidence type="ECO:0000313" key="6">
    <source>
        <dbReference type="EMBL" id="AJP09076.1"/>
    </source>
</evidence>
<dbReference type="SMART" id="SM00440">
    <property type="entry name" value="ZnF_C2C2"/>
    <property type="match status" value="1"/>
</dbReference>
<keyword evidence="3" id="KW-0862">Zinc</keyword>
<dbReference type="Proteomes" id="UP000232922">
    <property type="component" value="Genome"/>
</dbReference>
<feature type="domain" description="TFIIS-type" evidence="5">
    <location>
        <begin position="36"/>
        <end position="76"/>
    </location>
</feature>
<dbReference type="GO" id="GO:0003676">
    <property type="term" value="F:nucleic acid binding"/>
    <property type="evidence" value="ECO:0007669"/>
    <property type="project" value="InterPro"/>
</dbReference>
<dbReference type="KEGG" id="vg:41900712"/>
<dbReference type="GO" id="GO:0006351">
    <property type="term" value="P:DNA-templated transcription"/>
    <property type="evidence" value="ECO:0007669"/>
    <property type="project" value="InterPro"/>
</dbReference>
<dbReference type="GO" id="GO:0008270">
    <property type="term" value="F:zinc ion binding"/>
    <property type="evidence" value="ECO:0007669"/>
    <property type="project" value="UniProtKB-KW"/>
</dbReference>
<evidence type="ECO:0000313" key="7">
    <source>
        <dbReference type="Proteomes" id="UP000232922"/>
    </source>
</evidence>
<evidence type="ECO:0000256" key="1">
    <source>
        <dbReference type="ARBA" id="ARBA00022723"/>
    </source>
</evidence>
<evidence type="ECO:0000256" key="3">
    <source>
        <dbReference type="ARBA" id="ARBA00022833"/>
    </source>
</evidence>
<evidence type="ECO:0000259" key="5">
    <source>
        <dbReference type="PROSITE" id="PS51133"/>
    </source>
</evidence>
<proteinExistence type="predicted"/>